<gene>
    <name evidence="2" type="ORF">Poly41_31580</name>
</gene>
<dbReference type="AlphaFoldDB" id="A0A5C6DKC2"/>
<keyword evidence="3" id="KW-1185">Reference proteome</keyword>
<dbReference type="OrthoDB" id="9801953at2"/>
<name>A0A5C6DKC2_9BACT</name>
<accession>A0A5C6DKC2</accession>
<evidence type="ECO:0000259" key="1">
    <source>
        <dbReference type="Pfam" id="PF19051"/>
    </source>
</evidence>
<dbReference type="Pfam" id="PF19051">
    <property type="entry name" value="GFO_IDH_MocA_C2"/>
    <property type="match status" value="1"/>
</dbReference>
<comment type="caution">
    <text evidence="2">The sequence shown here is derived from an EMBL/GenBank/DDBJ whole genome shotgun (WGS) entry which is preliminary data.</text>
</comment>
<feature type="domain" description="Gfo/Idh/MocA-like oxidoreductase bacterial type C-terminal" evidence="1">
    <location>
        <begin position="40"/>
        <end position="106"/>
    </location>
</feature>
<dbReference type="InterPro" id="IPR043906">
    <property type="entry name" value="Gfo/Idh/MocA_OxRdtase_bact_C"/>
</dbReference>
<proteinExistence type="predicted"/>
<dbReference type="Gene3D" id="3.30.360.10">
    <property type="entry name" value="Dihydrodipicolinate Reductase, domain 2"/>
    <property type="match status" value="1"/>
</dbReference>
<evidence type="ECO:0000313" key="2">
    <source>
        <dbReference type="EMBL" id="TWU37032.1"/>
    </source>
</evidence>
<sequence length="121" mass="13816">MDACQAGKDIYCEKPLTNTLKEPIGENEIHLYESPADSHHGHRQDWVNCLKSRKQPNCPIETGARSVAVCHLGILAYALGEELEGKSLKWDPQKWEFIDNDAANARREYPYPRRKGYTFPS</sequence>
<dbReference type="Proteomes" id="UP000319143">
    <property type="component" value="Unassembled WGS sequence"/>
</dbReference>
<dbReference type="EMBL" id="SJPV01000005">
    <property type="protein sequence ID" value="TWU37032.1"/>
    <property type="molecule type" value="Genomic_DNA"/>
</dbReference>
<organism evidence="2 3">
    <name type="scientific">Novipirellula artificiosorum</name>
    <dbReference type="NCBI Taxonomy" id="2528016"/>
    <lineage>
        <taxon>Bacteria</taxon>
        <taxon>Pseudomonadati</taxon>
        <taxon>Planctomycetota</taxon>
        <taxon>Planctomycetia</taxon>
        <taxon>Pirellulales</taxon>
        <taxon>Pirellulaceae</taxon>
        <taxon>Novipirellula</taxon>
    </lineage>
</organism>
<reference evidence="2 3" key="1">
    <citation type="submission" date="2019-02" db="EMBL/GenBank/DDBJ databases">
        <title>Deep-cultivation of Planctomycetes and their phenomic and genomic characterization uncovers novel biology.</title>
        <authorList>
            <person name="Wiegand S."/>
            <person name="Jogler M."/>
            <person name="Boedeker C."/>
            <person name="Pinto D."/>
            <person name="Vollmers J."/>
            <person name="Rivas-Marin E."/>
            <person name="Kohn T."/>
            <person name="Peeters S.H."/>
            <person name="Heuer A."/>
            <person name="Rast P."/>
            <person name="Oberbeckmann S."/>
            <person name="Bunk B."/>
            <person name="Jeske O."/>
            <person name="Meyerdierks A."/>
            <person name="Storesund J.E."/>
            <person name="Kallscheuer N."/>
            <person name="Luecker S."/>
            <person name="Lage O.M."/>
            <person name="Pohl T."/>
            <person name="Merkel B.J."/>
            <person name="Hornburger P."/>
            <person name="Mueller R.-W."/>
            <person name="Bruemmer F."/>
            <person name="Labrenz M."/>
            <person name="Spormann A.M."/>
            <person name="Op Den Camp H."/>
            <person name="Overmann J."/>
            <person name="Amann R."/>
            <person name="Jetten M.S.M."/>
            <person name="Mascher T."/>
            <person name="Medema M.H."/>
            <person name="Devos D.P."/>
            <person name="Kaster A.-K."/>
            <person name="Ovreas L."/>
            <person name="Rohde M."/>
            <person name="Galperin M.Y."/>
            <person name="Jogler C."/>
        </authorList>
    </citation>
    <scope>NUCLEOTIDE SEQUENCE [LARGE SCALE GENOMIC DNA]</scope>
    <source>
        <strain evidence="2 3">Poly41</strain>
    </source>
</reference>
<protein>
    <recommendedName>
        <fullName evidence="1">Gfo/Idh/MocA-like oxidoreductase bacterial type C-terminal domain-containing protein</fullName>
    </recommendedName>
</protein>
<dbReference type="RefSeq" id="WP_146527230.1">
    <property type="nucleotide sequence ID" value="NZ_SJPV01000005.1"/>
</dbReference>
<evidence type="ECO:0000313" key="3">
    <source>
        <dbReference type="Proteomes" id="UP000319143"/>
    </source>
</evidence>